<name>A0A502KU00_9GAMM</name>
<comment type="caution">
    <text evidence="1">The sequence shown here is derived from an EMBL/GenBank/DDBJ whole genome shotgun (WGS) entry which is preliminary data.</text>
</comment>
<proteinExistence type="predicted"/>
<evidence type="ECO:0000313" key="1">
    <source>
        <dbReference type="EMBL" id="TPH14604.1"/>
    </source>
</evidence>
<organism evidence="1 2">
    <name type="scientific">Litorilituus lipolyticus</name>
    <dbReference type="NCBI Taxonomy" id="2491017"/>
    <lineage>
        <taxon>Bacteria</taxon>
        <taxon>Pseudomonadati</taxon>
        <taxon>Pseudomonadota</taxon>
        <taxon>Gammaproteobacteria</taxon>
        <taxon>Alteromonadales</taxon>
        <taxon>Colwelliaceae</taxon>
        <taxon>Litorilituus</taxon>
    </lineage>
</organism>
<gene>
    <name evidence="1" type="ORF">EPA86_10900</name>
</gene>
<dbReference type="Proteomes" id="UP000315303">
    <property type="component" value="Unassembled WGS sequence"/>
</dbReference>
<protein>
    <submittedName>
        <fullName evidence="1">Uncharacterized protein</fullName>
    </submittedName>
</protein>
<dbReference type="EMBL" id="SAWY01000021">
    <property type="protein sequence ID" value="TPH14604.1"/>
    <property type="molecule type" value="Genomic_DNA"/>
</dbReference>
<dbReference type="AlphaFoldDB" id="A0A502KU00"/>
<dbReference type="RefSeq" id="WP_140603497.1">
    <property type="nucleotide sequence ID" value="NZ_SAWY01000021.1"/>
</dbReference>
<evidence type="ECO:0000313" key="2">
    <source>
        <dbReference type="Proteomes" id="UP000315303"/>
    </source>
</evidence>
<reference evidence="1 2" key="1">
    <citation type="submission" date="2019-01" db="EMBL/GenBank/DDBJ databases">
        <title>Litorilituus lipolytica sp. nov., isolated from intertidal sand of the Yellow Sea in China.</title>
        <authorList>
            <person name="Liu A."/>
        </authorList>
    </citation>
    <scope>NUCLEOTIDE SEQUENCE [LARGE SCALE GENOMIC DNA]</scope>
    <source>
        <strain evidence="1 2">RZ04</strain>
    </source>
</reference>
<accession>A0A502KU00</accession>
<sequence length="234" mass="27502">MSWSVMKVIFSVLICFYLIGCSSSKVHLYSRYLSDSEIKKVSEEIEELGFDVVTNTLSFPEKINQSTLVYSPFLNDGKNLDSLVNLLSKLDWPISNIELLVNGNHWFKNDSIGLFLLHEGIKRNDTTPAQDLVNEYEVRGCDIPVKMKLYRDNTYQLFFANKPSDRTDYLEGIWKLRSYPYLELTSFNERWWFYFEIEQKTEIDKVSEIEIIELKPLDKYSFIPNCSFIYGQRS</sequence>
<keyword evidence="2" id="KW-1185">Reference proteome</keyword>
<dbReference type="OrthoDB" id="5700077at2"/>